<evidence type="ECO:0000313" key="1">
    <source>
        <dbReference type="EMBL" id="QKD81330.1"/>
    </source>
</evidence>
<dbReference type="EMBL" id="CP053661">
    <property type="protein sequence ID" value="QKD81330.1"/>
    <property type="molecule type" value="Genomic_DNA"/>
</dbReference>
<dbReference type="Proteomes" id="UP000505210">
    <property type="component" value="Chromosome"/>
</dbReference>
<sequence length="112" mass="12852">MQVVREFQHSDSCEYLVYDVQLTGTKTTTRLRLHNNRDIERAQQIADNLQRFLANPARSEIAVDTINVLDDWALTSMSVGGLIAIRALLRRKGFRFEFDRLAGTLQISNLWG</sequence>
<evidence type="ECO:0000313" key="2">
    <source>
        <dbReference type="Proteomes" id="UP000505210"/>
    </source>
</evidence>
<protein>
    <submittedName>
        <fullName evidence="1">Uncharacterized protein</fullName>
    </submittedName>
</protein>
<name>A0A6M8BA31_9CYAN</name>
<proteinExistence type="predicted"/>
<dbReference type="AlphaFoldDB" id="A0A6M8BA31"/>
<accession>A0A6M8BA31</accession>
<keyword evidence="2" id="KW-1185">Reference proteome</keyword>
<gene>
    <name evidence="1" type="ORF">HPC62_03310</name>
</gene>
<dbReference type="KEGG" id="theu:HPC62_03310"/>
<dbReference type="RefSeq" id="WP_172353734.1">
    <property type="nucleotide sequence ID" value="NZ_CP053661.1"/>
</dbReference>
<organism evidence="1 2">
    <name type="scientific">Thermoleptolyngbya sichuanensis A183</name>
    <dbReference type="NCBI Taxonomy" id="2737172"/>
    <lineage>
        <taxon>Bacteria</taxon>
        <taxon>Bacillati</taxon>
        <taxon>Cyanobacteriota</taxon>
        <taxon>Cyanophyceae</taxon>
        <taxon>Oculatellales</taxon>
        <taxon>Oculatellaceae</taxon>
        <taxon>Thermoleptolyngbya</taxon>
        <taxon>Thermoleptolyngbya sichuanensis</taxon>
    </lineage>
</organism>
<reference evidence="1 2" key="1">
    <citation type="submission" date="2020-05" db="EMBL/GenBank/DDBJ databases">
        <title>Complete genome sequence of of a novel Thermoleptolyngbya strain isolated from hot springs of Ganzi, Sichuan China.</title>
        <authorList>
            <person name="Tang J."/>
            <person name="Daroch M."/>
            <person name="Li L."/>
            <person name="Waleron K."/>
            <person name="Waleron M."/>
            <person name="Waleron M."/>
        </authorList>
    </citation>
    <scope>NUCLEOTIDE SEQUENCE [LARGE SCALE GENOMIC DNA]</scope>
    <source>
        <strain evidence="1 2">PKUAC-SCTA183</strain>
    </source>
</reference>